<keyword evidence="2" id="KW-1185">Reference proteome</keyword>
<dbReference type="Proteomes" id="UP000011864">
    <property type="component" value="Chromosome"/>
</dbReference>
<reference evidence="1 2" key="1">
    <citation type="journal article" date="2013" name="Genome Announc.">
        <title>Complete Genome Sequence of Glaciecola psychrophila Strain 170T.</title>
        <authorList>
            <person name="Yin J."/>
            <person name="Chen J."/>
            <person name="Liu G."/>
            <person name="Yu Y."/>
            <person name="Song L."/>
            <person name="Wang X."/>
            <person name="Qu X."/>
        </authorList>
    </citation>
    <scope>NUCLEOTIDE SEQUENCE [LARGE SCALE GENOMIC DNA]</scope>
    <source>
        <strain evidence="1 2">170</strain>
    </source>
</reference>
<dbReference type="PATRIC" id="fig|1129794.4.peg.4777"/>
<gene>
    <name evidence="1" type="ORF">C427_4797</name>
</gene>
<protein>
    <submittedName>
        <fullName evidence="1">Uncharacterized protein</fullName>
    </submittedName>
</protein>
<evidence type="ECO:0000313" key="1">
    <source>
        <dbReference type="EMBL" id="AGH46896.1"/>
    </source>
</evidence>
<dbReference type="HOGENOM" id="CLU_3293786_0_0_6"/>
<name>K6ZVL8_9ALTE</name>
<sequence>MAKGDDPQLLRGVKELIKQLQQIKTKQVTAPKYSTPAVQN</sequence>
<dbReference type="AlphaFoldDB" id="K6ZVL8"/>
<proteinExistence type="predicted"/>
<dbReference type="KEGG" id="gps:C427_4797"/>
<evidence type="ECO:0000313" key="2">
    <source>
        <dbReference type="Proteomes" id="UP000011864"/>
    </source>
</evidence>
<dbReference type="STRING" id="1129794.C427_4797"/>
<dbReference type="EMBL" id="CP003837">
    <property type="protein sequence ID" value="AGH46896.1"/>
    <property type="molecule type" value="Genomic_DNA"/>
</dbReference>
<accession>K6ZVL8</accession>
<organism evidence="1 2">
    <name type="scientific">Paraglaciecola psychrophila 170</name>
    <dbReference type="NCBI Taxonomy" id="1129794"/>
    <lineage>
        <taxon>Bacteria</taxon>
        <taxon>Pseudomonadati</taxon>
        <taxon>Pseudomonadota</taxon>
        <taxon>Gammaproteobacteria</taxon>
        <taxon>Alteromonadales</taxon>
        <taxon>Alteromonadaceae</taxon>
        <taxon>Paraglaciecola</taxon>
    </lineage>
</organism>